<evidence type="ECO:0000256" key="1">
    <source>
        <dbReference type="SAM" id="MobiDB-lite"/>
    </source>
</evidence>
<sequence length="171" mass="18513">MNVWTELHPIIQADGKKKLPVASSTLKKDEKEYFRFFSSRRRPPPSPDLHPKRGTPDLLLHRPRLRPSTAAPLTSTAWRPGPLPPARHPKAPSRAGPDLLRKAPRTSAPDPRPPPAPSSIQPLTGAGPLLLLPRLPPAPFPNSSAAIGTHSSPAGWSVHFQSGSFAVKCID</sequence>
<gene>
    <name evidence="2" type="ORF">PAHAL_3G409300</name>
</gene>
<name>A0A2T8KL07_9POAL</name>
<dbReference type="EMBL" id="CM008048">
    <property type="protein sequence ID" value="PVH62824.1"/>
    <property type="molecule type" value="Genomic_DNA"/>
</dbReference>
<feature type="compositionally biased region" description="Low complexity" evidence="1">
    <location>
        <begin position="118"/>
        <end position="133"/>
    </location>
</feature>
<proteinExistence type="predicted"/>
<dbReference type="AlphaFoldDB" id="A0A2T8KL07"/>
<reference evidence="2" key="1">
    <citation type="submission" date="2018-04" db="EMBL/GenBank/DDBJ databases">
        <title>WGS assembly of Panicum hallii.</title>
        <authorList>
            <person name="Lovell J."/>
            <person name="Jenkins J."/>
            <person name="Lowry D."/>
            <person name="Mamidi S."/>
            <person name="Sreedasyam A."/>
            <person name="Weng X."/>
            <person name="Barry K."/>
            <person name="Bonette J."/>
            <person name="Campitelli B."/>
            <person name="Daum C."/>
            <person name="Gordon S."/>
            <person name="Gould B."/>
            <person name="Lipzen A."/>
            <person name="Macqueen A."/>
            <person name="Palacio-Mejia J."/>
            <person name="Plott C."/>
            <person name="Shakirov E."/>
            <person name="Shu S."/>
            <person name="Yoshinaga Y."/>
            <person name="Zane M."/>
            <person name="Rokhsar D."/>
            <person name="Grimwood J."/>
            <person name="Schmutz J."/>
            <person name="Juenger T."/>
        </authorList>
    </citation>
    <scope>NUCLEOTIDE SEQUENCE [LARGE SCALE GENOMIC DNA]</scope>
    <source>
        <strain evidence="2">FIL2</strain>
    </source>
</reference>
<feature type="region of interest" description="Disordered" evidence="1">
    <location>
        <begin position="35"/>
        <end position="146"/>
    </location>
</feature>
<organism evidence="2">
    <name type="scientific">Panicum hallii</name>
    <dbReference type="NCBI Taxonomy" id="206008"/>
    <lineage>
        <taxon>Eukaryota</taxon>
        <taxon>Viridiplantae</taxon>
        <taxon>Streptophyta</taxon>
        <taxon>Embryophyta</taxon>
        <taxon>Tracheophyta</taxon>
        <taxon>Spermatophyta</taxon>
        <taxon>Magnoliopsida</taxon>
        <taxon>Liliopsida</taxon>
        <taxon>Poales</taxon>
        <taxon>Poaceae</taxon>
        <taxon>PACMAD clade</taxon>
        <taxon>Panicoideae</taxon>
        <taxon>Panicodae</taxon>
        <taxon>Paniceae</taxon>
        <taxon>Panicinae</taxon>
        <taxon>Panicum</taxon>
        <taxon>Panicum sect. Panicum</taxon>
    </lineage>
</organism>
<dbReference type="Proteomes" id="UP000243499">
    <property type="component" value="Chromosome 3"/>
</dbReference>
<evidence type="ECO:0000313" key="2">
    <source>
        <dbReference type="EMBL" id="PVH62824.1"/>
    </source>
</evidence>
<dbReference type="Gramene" id="PVH62824">
    <property type="protein sequence ID" value="PVH62824"/>
    <property type="gene ID" value="PAHAL_3G409300"/>
</dbReference>
<protein>
    <submittedName>
        <fullName evidence="2">Uncharacterized protein</fullName>
    </submittedName>
</protein>
<accession>A0A2T8KL07</accession>